<dbReference type="EMBL" id="RRZA01000004">
    <property type="protein sequence ID" value="MBE0456309.1"/>
    <property type="molecule type" value="Genomic_DNA"/>
</dbReference>
<sequence>MNIRTLKFPSLLLVLFLLLGCEPEIADGTVKYGKVNSPSGKIQAYVYEYNNEMGELTQVILDFPNGCGAGAVSAYKAGLDLELKWRDNQNLEVHYQQGINFGRNASGEIIQCYEYKVTVHLIETA</sequence>
<feature type="signal peptide" evidence="1">
    <location>
        <begin position="1"/>
        <end position="26"/>
    </location>
</feature>
<accession>A0ABR9FHL0</accession>
<dbReference type="Proteomes" id="UP000707245">
    <property type="component" value="Unassembled WGS sequence"/>
</dbReference>
<protein>
    <recommendedName>
        <fullName evidence="4">Lipoprotein</fullName>
    </recommendedName>
</protein>
<comment type="caution">
    <text evidence="2">The sequence shown here is derived from an EMBL/GenBank/DDBJ whole genome shotgun (WGS) entry which is preliminary data.</text>
</comment>
<gene>
    <name evidence="2" type="ORF">EI167_02380</name>
</gene>
<dbReference type="PROSITE" id="PS51257">
    <property type="entry name" value="PROKAR_LIPOPROTEIN"/>
    <property type="match status" value="1"/>
</dbReference>
<evidence type="ECO:0000256" key="1">
    <source>
        <dbReference type="SAM" id="SignalP"/>
    </source>
</evidence>
<keyword evidence="1" id="KW-0732">Signal</keyword>
<keyword evidence="3" id="KW-1185">Reference proteome</keyword>
<feature type="chain" id="PRO_5046818309" description="Lipoprotein" evidence="1">
    <location>
        <begin position="27"/>
        <end position="125"/>
    </location>
</feature>
<evidence type="ECO:0000313" key="2">
    <source>
        <dbReference type="EMBL" id="MBE0456309.1"/>
    </source>
</evidence>
<dbReference type="RefSeq" id="WP_192540574.1">
    <property type="nucleotide sequence ID" value="NZ_JBQDLW010000104.1"/>
</dbReference>
<evidence type="ECO:0000313" key="3">
    <source>
        <dbReference type="Proteomes" id="UP000707245"/>
    </source>
</evidence>
<evidence type="ECO:0008006" key="4">
    <source>
        <dbReference type="Google" id="ProtNLM"/>
    </source>
</evidence>
<proteinExistence type="predicted"/>
<name>A0ABR9FHL0_9GAMM</name>
<reference evidence="2 3" key="1">
    <citation type="submission" date="2020-07" db="EMBL/GenBank/DDBJ databases">
        <title>Halophilic bacteria isolated from french cheeses.</title>
        <authorList>
            <person name="Kothe C.I."/>
            <person name="Farah-Kraiem B."/>
            <person name="Renault P."/>
            <person name="Dridi B."/>
        </authorList>
    </citation>
    <scope>NUCLEOTIDE SEQUENCE [LARGE SCALE GENOMIC DNA]</scope>
    <source>
        <strain evidence="2 3">FME14</strain>
    </source>
</reference>
<organism evidence="2 3">
    <name type="scientific">Pseudoalteromonas prydzensis</name>
    <dbReference type="NCBI Taxonomy" id="182141"/>
    <lineage>
        <taxon>Bacteria</taxon>
        <taxon>Pseudomonadati</taxon>
        <taxon>Pseudomonadota</taxon>
        <taxon>Gammaproteobacteria</taxon>
        <taxon>Alteromonadales</taxon>
        <taxon>Pseudoalteromonadaceae</taxon>
        <taxon>Pseudoalteromonas</taxon>
    </lineage>
</organism>